<dbReference type="STRING" id="796943.HMPREF9625_01503"/>
<dbReference type="GO" id="GO:0016413">
    <property type="term" value="F:O-acetyltransferase activity"/>
    <property type="evidence" value="ECO:0007669"/>
    <property type="project" value="TreeGrafter"/>
</dbReference>
<name>G9WQ70_9FIRM</name>
<reference evidence="9" key="2">
    <citation type="submission" date="2013-03" db="EMBL/GenBank/DDBJ databases">
        <title>The Genome Sequence of Oribacterium sp. ACB1.</title>
        <authorList>
            <consortium name="The Broad Institute Genomics Platform"/>
            <consortium name="The Broad Institute Genome Sequencing Center for Infectious Disease"/>
            <person name="Earl A."/>
            <person name="Ward D."/>
            <person name="Feldgarden M."/>
            <person name="Gevers D."/>
            <person name="Sizova M."/>
            <person name="Hazen A."/>
            <person name="Epstein S."/>
            <person name="Walker B."/>
            <person name="Young S."/>
            <person name="Zeng Q."/>
            <person name="Gargeya S."/>
            <person name="Fitzgerald M."/>
            <person name="Haas B."/>
            <person name="Abouelleil A."/>
            <person name="Allen A.W."/>
            <person name="Alvarado L."/>
            <person name="Arachchi H.M."/>
            <person name="Berlin A.M."/>
            <person name="Chapman S.B."/>
            <person name="Gainer-Dewar J."/>
            <person name="Goldberg J."/>
            <person name="Griggs A."/>
            <person name="Gujja S."/>
            <person name="Hansen M."/>
            <person name="Howarth C."/>
            <person name="Imamovic A."/>
            <person name="Ireland A."/>
            <person name="Larimer J."/>
            <person name="McCowan C."/>
            <person name="Murphy C."/>
            <person name="Pearson M."/>
            <person name="Poon T.W."/>
            <person name="Priest M."/>
            <person name="Roberts A."/>
            <person name="Saif S."/>
            <person name="Shea T."/>
            <person name="Sisk P."/>
            <person name="Sykes S."/>
            <person name="Wortman J."/>
            <person name="Nusbaum C."/>
            <person name="Birren B."/>
        </authorList>
    </citation>
    <scope>NUCLEOTIDE SEQUENCE [LARGE SCALE GENOMIC DNA]</scope>
    <source>
        <strain evidence="9">ACB1</strain>
    </source>
</reference>
<evidence type="ECO:0000313" key="10">
    <source>
        <dbReference type="Proteomes" id="UP000018461"/>
    </source>
</evidence>
<evidence type="ECO:0000256" key="2">
    <source>
        <dbReference type="ARBA" id="ARBA00007400"/>
    </source>
</evidence>
<feature type="transmembrane region" description="Helical" evidence="7">
    <location>
        <begin position="20"/>
        <end position="37"/>
    </location>
</feature>
<dbReference type="Proteomes" id="UP000018461">
    <property type="component" value="Unassembled WGS sequence"/>
</dbReference>
<dbReference type="InterPro" id="IPR002656">
    <property type="entry name" value="Acyl_transf_3_dom"/>
</dbReference>
<feature type="transmembrane region" description="Helical" evidence="7">
    <location>
        <begin position="152"/>
        <end position="171"/>
    </location>
</feature>
<reference evidence="9" key="1">
    <citation type="submission" date="2011-08" db="EMBL/GenBank/DDBJ databases">
        <authorList>
            <consortium name="The Broad Institute Genome Sequencing Platform"/>
            <person name="Earl A."/>
            <person name="Ward D."/>
            <person name="Feldgarden M."/>
            <person name="Gevers D."/>
            <person name="Sizova M."/>
            <person name="Hazen A."/>
            <person name="Epstein S."/>
            <person name="Young S.K."/>
            <person name="Zeng Q."/>
            <person name="Gargeya S."/>
            <person name="Fitzgerald M."/>
            <person name="Haas B."/>
            <person name="Abouelleil A."/>
            <person name="Alvarado L."/>
            <person name="Arachchi H.M."/>
            <person name="Berlin A."/>
            <person name="Brown A."/>
            <person name="Chapman S.B."/>
            <person name="Chen Z."/>
            <person name="Dunbar C."/>
            <person name="Freedman E."/>
            <person name="Gearin G."/>
            <person name="Gellesch M."/>
            <person name="Goldberg J."/>
            <person name="Griggs A."/>
            <person name="Gujja S."/>
            <person name="Heiman D."/>
            <person name="Howarth C."/>
            <person name="Larson L."/>
            <person name="Lui A."/>
            <person name="MacDonald P.J.P."/>
            <person name="Montmayeur A."/>
            <person name="Murphy C."/>
            <person name="Neiman D."/>
            <person name="Pearson M."/>
            <person name="Priest M."/>
            <person name="Roberts A."/>
            <person name="Saif S."/>
            <person name="Shea T."/>
            <person name="Shenoy N."/>
            <person name="Sisk P."/>
            <person name="Stolte C."/>
            <person name="Sykes S."/>
            <person name="Wortman J."/>
            <person name="Nusbaum C."/>
            <person name="Birren B."/>
        </authorList>
    </citation>
    <scope>NUCLEOTIDE SEQUENCE</scope>
    <source>
        <strain evidence="9">ACB1</strain>
    </source>
</reference>
<evidence type="ECO:0000256" key="1">
    <source>
        <dbReference type="ARBA" id="ARBA00004651"/>
    </source>
</evidence>
<keyword evidence="3" id="KW-1003">Cell membrane</keyword>
<keyword evidence="5 7" id="KW-1133">Transmembrane helix</keyword>
<comment type="caution">
    <text evidence="9">The sequence shown here is derived from an EMBL/GenBank/DDBJ whole genome shotgun (WGS) entry which is preliminary data.</text>
</comment>
<organism evidence="9 10">
    <name type="scientific">Oribacterium parvum ACB1</name>
    <dbReference type="NCBI Taxonomy" id="796943"/>
    <lineage>
        <taxon>Bacteria</taxon>
        <taxon>Bacillati</taxon>
        <taxon>Bacillota</taxon>
        <taxon>Clostridia</taxon>
        <taxon>Lachnospirales</taxon>
        <taxon>Lachnospiraceae</taxon>
        <taxon>Oribacterium</taxon>
    </lineage>
</organism>
<evidence type="ECO:0000256" key="7">
    <source>
        <dbReference type="SAM" id="Phobius"/>
    </source>
</evidence>
<evidence type="ECO:0000259" key="8">
    <source>
        <dbReference type="Pfam" id="PF01757"/>
    </source>
</evidence>
<feature type="transmembrane region" description="Helical" evidence="7">
    <location>
        <begin position="256"/>
        <end position="279"/>
    </location>
</feature>
<dbReference type="GO" id="GO:0009246">
    <property type="term" value="P:enterobacterial common antigen biosynthetic process"/>
    <property type="evidence" value="ECO:0007669"/>
    <property type="project" value="TreeGrafter"/>
</dbReference>
<feature type="transmembrane region" description="Helical" evidence="7">
    <location>
        <begin position="178"/>
        <end position="196"/>
    </location>
</feature>
<dbReference type="EMBL" id="AFZC02000002">
    <property type="protein sequence ID" value="EHL09530.1"/>
    <property type="molecule type" value="Genomic_DNA"/>
</dbReference>
<keyword evidence="4 7" id="KW-0812">Transmembrane</keyword>
<comment type="similarity">
    <text evidence="2">Belongs to the acyltransferase 3 family.</text>
</comment>
<dbReference type="AlphaFoldDB" id="G9WQ70"/>
<evidence type="ECO:0000256" key="3">
    <source>
        <dbReference type="ARBA" id="ARBA00022475"/>
    </source>
</evidence>
<gene>
    <name evidence="9" type="ORF">HMPREF9625_01503</name>
</gene>
<feature type="transmembrane region" description="Helical" evidence="7">
    <location>
        <begin position="72"/>
        <end position="91"/>
    </location>
</feature>
<dbReference type="GO" id="GO:0005886">
    <property type="term" value="C:plasma membrane"/>
    <property type="evidence" value="ECO:0007669"/>
    <property type="project" value="UniProtKB-SubCell"/>
</dbReference>
<dbReference type="PANTHER" id="PTHR40074">
    <property type="entry name" value="O-ACETYLTRANSFERASE WECH"/>
    <property type="match status" value="1"/>
</dbReference>
<dbReference type="RefSeq" id="WP_009535349.1">
    <property type="nucleotide sequence ID" value="NZ_KE148312.1"/>
</dbReference>
<feature type="transmembrane region" description="Helical" evidence="7">
    <location>
        <begin position="231"/>
        <end position="250"/>
    </location>
</feature>
<dbReference type="HOGENOM" id="CLU_793902_0_0_9"/>
<feature type="transmembrane region" description="Helical" evidence="7">
    <location>
        <begin position="202"/>
        <end position="219"/>
    </location>
</feature>
<evidence type="ECO:0000256" key="4">
    <source>
        <dbReference type="ARBA" id="ARBA00022692"/>
    </source>
</evidence>
<dbReference type="PANTHER" id="PTHR40074:SF2">
    <property type="entry name" value="O-ACETYLTRANSFERASE WECH"/>
    <property type="match status" value="1"/>
</dbReference>
<accession>G9WQ70</accession>
<evidence type="ECO:0000256" key="6">
    <source>
        <dbReference type="ARBA" id="ARBA00023136"/>
    </source>
</evidence>
<dbReference type="Pfam" id="PF01757">
    <property type="entry name" value="Acyl_transf_3"/>
    <property type="match status" value="1"/>
</dbReference>
<proteinExistence type="inferred from homology"/>
<keyword evidence="10" id="KW-1185">Reference proteome</keyword>
<evidence type="ECO:0000256" key="5">
    <source>
        <dbReference type="ARBA" id="ARBA00022989"/>
    </source>
</evidence>
<dbReference type="PATRIC" id="fig|796943.3.peg.1968"/>
<keyword evidence="6 7" id="KW-0472">Membrane</keyword>
<protein>
    <recommendedName>
        <fullName evidence="8">Acyltransferase 3 domain-containing protein</fullName>
    </recommendedName>
</protein>
<feature type="transmembrane region" description="Helical" evidence="7">
    <location>
        <begin position="326"/>
        <end position="347"/>
    </location>
</feature>
<feature type="transmembrane region" description="Helical" evidence="7">
    <location>
        <begin position="112"/>
        <end position="132"/>
    </location>
</feature>
<comment type="subcellular location">
    <subcellularLocation>
        <location evidence="1">Cell membrane</location>
        <topology evidence="1">Multi-pass membrane protein</topology>
    </subcellularLocation>
</comment>
<feature type="domain" description="Acyltransferase 3" evidence="8">
    <location>
        <begin position="19"/>
        <end position="343"/>
    </location>
</feature>
<sequence>MHTEEVQQSEVHARAELYDWIRLLATLFVVLGHSAYLEIKTTYGMVDYDLPLSLAPAYNGILLSFFRLLSSWVYGFHMPLFFFLSGSVLGIKPLKSFDDFVFSKIHRLIIPYYLAGILFMFPVKLLGGFYSFASVRQAIVIFWNGGDSGHLWFLPSLFWCMLLFVIIFKALQRLNICSVWLVLIICEIISITYMFLPFDFLGMKQGLAYLFWFGLGFLFEKYRKKLTFKPLQSLSLCIMMGIFYAINMKYSLLDQFFTILLGIVFTIELSVAISPFLLLIERQYNYIWRILLRRLFDIYIFHDPLEYLVLKIFFDRKLLETNFGCYLYFFMRTIGVILISIVIGNFVECISGRIKKVATTQN</sequence>
<evidence type="ECO:0000313" key="9">
    <source>
        <dbReference type="EMBL" id="EHL09530.1"/>
    </source>
</evidence>